<organism evidence="5 6">
    <name type="scientific">Candidatus Gottesmanbacteria bacterium RIFCSPHIGHO2_01_FULL_46_14</name>
    <dbReference type="NCBI Taxonomy" id="1798380"/>
    <lineage>
        <taxon>Bacteria</taxon>
        <taxon>Candidatus Gottesmaniibacteriota</taxon>
    </lineage>
</organism>
<proteinExistence type="inferred from homology"/>
<sequence length="468" mass="51847">MENYLIKQVSPRTSSLVSLAALLLFLPFLLFGAYQTVILVSRATGKSANIIVDTKATLEPIPTAFYHTFSQGGEESTDMLAPIAGEVSALRPKIIRIDHIYDHHNVVGRSGDQLTFDFSSLDRSVNTILATGAKPMLVLSFMPPAIAQGGSLINPPNNWDEWALVVQKTIEHYSGRSEKNVSGVYYEVWNEPDLAQFGSWKVGGEKSYLQLYRYASVGARRASNTNTFYLGGPATTGLYKSWITALVTSGNRVDFLSWHSYLEDPRRFEQDQRNLISWLLPFPQFTLIPTLITEAGFTGNKDKRYGTMFAAAHTAAVVRQLISGGPDYLFSFQLKDGPGQEDGNGWGLITHEGNGKRTKPRYSVYNFLDGMAGTRLNLTGEGTWVMGYASVLEGTIKVLLVNFDPYGSHTETVPITLTNLSPGTYTIRQRYFLGQNTSTQEIVTSDRLKKQILMPAQSIVILEVTRAP</sequence>
<evidence type="ECO:0000256" key="1">
    <source>
        <dbReference type="ARBA" id="ARBA00008875"/>
    </source>
</evidence>
<keyword evidence="3" id="KW-0326">Glycosidase</keyword>
<protein>
    <recommendedName>
        <fullName evidence="4">Glycosyl hydrolases family 39 N-terminal catalytic domain-containing protein</fullName>
    </recommendedName>
</protein>
<dbReference type="PANTHER" id="PTHR12631:SF10">
    <property type="entry name" value="BETA-XYLOSIDASE-LIKE PROTEIN-RELATED"/>
    <property type="match status" value="1"/>
</dbReference>
<accession>A0A1F5ZR13</accession>
<keyword evidence="2" id="KW-0378">Hydrolase</keyword>
<name>A0A1F5ZR13_9BACT</name>
<dbReference type="InterPro" id="IPR051923">
    <property type="entry name" value="Glycosyl_Hydrolase_39"/>
</dbReference>
<dbReference type="Gene3D" id="3.20.20.80">
    <property type="entry name" value="Glycosidases"/>
    <property type="match status" value="1"/>
</dbReference>
<dbReference type="SUPFAM" id="SSF51445">
    <property type="entry name" value="(Trans)glycosidases"/>
    <property type="match status" value="1"/>
</dbReference>
<dbReference type="Proteomes" id="UP000177416">
    <property type="component" value="Unassembled WGS sequence"/>
</dbReference>
<comment type="similarity">
    <text evidence="1">Belongs to the glycosyl hydrolase 39 family.</text>
</comment>
<evidence type="ECO:0000259" key="4">
    <source>
        <dbReference type="Pfam" id="PF01229"/>
    </source>
</evidence>
<gene>
    <name evidence="5" type="ORF">A2875_03215</name>
</gene>
<dbReference type="EMBL" id="MFJJ01000010">
    <property type="protein sequence ID" value="OGG14946.1"/>
    <property type="molecule type" value="Genomic_DNA"/>
</dbReference>
<dbReference type="PANTHER" id="PTHR12631">
    <property type="entry name" value="ALPHA-L-IDURONIDASE"/>
    <property type="match status" value="1"/>
</dbReference>
<dbReference type="InterPro" id="IPR017853">
    <property type="entry name" value="GH"/>
</dbReference>
<evidence type="ECO:0000256" key="3">
    <source>
        <dbReference type="ARBA" id="ARBA00023295"/>
    </source>
</evidence>
<dbReference type="GO" id="GO:0004553">
    <property type="term" value="F:hydrolase activity, hydrolyzing O-glycosyl compounds"/>
    <property type="evidence" value="ECO:0007669"/>
    <property type="project" value="TreeGrafter"/>
</dbReference>
<evidence type="ECO:0000313" key="5">
    <source>
        <dbReference type="EMBL" id="OGG14946.1"/>
    </source>
</evidence>
<comment type="caution">
    <text evidence="5">The sequence shown here is derived from an EMBL/GenBank/DDBJ whole genome shotgun (WGS) entry which is preliminary data.</text>
</comment>
<dbReference type="InterPro" id="IPR049166">
    <property type="entry name" value="GH39_cat"/>
</dbReference>
<reference evidence="5 6" key="1">
    <citation type="journal article" date="2016" name="Nat. Commun.">
        <title>Thousands of microbial genomes shed light on interconnected biogeochemical processes in an aquifer system.</title>
        <authorList>
            <person name="Anantharaman K."/>
            <person name="Brown C.T."/>
            <person name="Hug L.A."/>
            <person name="Sharon I."/>
            <person name="Castelle C.J."/>
            <person name="Probst A.J."/>
            <person name="Thomas B.C."/>
            <person name="Singh A."/>
            <person name="Wilkins M.J."/>
            <person name="Karaoz U."/>
            <person name="Brodie E.L."/>
            <person name="Williams K.H."/>
            <person name="Hubbard S.S."/>
            <person name="Banfield J.F."/>
        </authorList>
    </citation>
    <scope>NUCLEOTIDE SEQUENCE [LARGE SCALE GENOMIC DNA]</scope>
</reference>
<dbReference type="AlphaFoldDB" id="A0A1F5ZR13"/>
<feature type="domain" description="Glycosyl hydrolases family 39 N-terminal catalytic" evidence="4">
    <location>
        <begin position="96"/>
        <end position="263"/>
    </location>
</feature>
<evidence type="ECO:0000256" key="2">
    <source>
        <dbReference type="ARBA" id="ARBA00022801"/>
    </source>
</evidence>
<dbReference type="Pfam" id="PF01229">
    <property type="entry name" value="Glyco_hydro_39"/>
    <property type="match status" value="1"/>
</dbReference>
<evidence type="ECO:0000313" key="6">
    <source>
        <dbReference type="Proteomes" id="UP000177416"/>
    </source>
</evidence>